<organism evidence="2 3">
    <name type="scientific">Dreissena polymorpha</name>
    <name type="common">Zebra mussel</name>
    <name type="synonym">Mytilus polymorpha</name>
    <dbReference type="NCBI Taxonomy" id="45954"/>
    <lineage>
        <taxon>Eukaryota</taxon>
        <taxon>Metazoa</taxon>
        <taxon>Spiralia</taxon>
        <taxon>Lophotrochozoa</taxon>
        <taxon>Mollusca</taxon>
        <taxon>Bivalvia</taxon>
        <taxon>Autobranchia</taxon>
        <taxon>Heteroconchia</taxon>
        <taxon>Euheterodonta</taxon>
        <taxon>Imparidentia</taxon>
        <taxon>Neoheterodontei</taxon>
        <taxon>Myida</taxon>
        <taxon>Dreissenoidea</taxon>
        <taxon>Dreissenidae</taxon>
        <taxon>Dreissena</taxon>
    </lineage>
</organism>
<protein>
    <submittedName>
        <fullName evidence="2">Uncharacterized protein</fullName>
    </submittedName>
</protein>
<name>A0A9D4J835_DREPO</name>
<sequence length="63" mass="7069">MFPVYVWVYGLVELAVVDTAAEVTLVSERVEAQLPEEVLVLEHVYMRTAGRWVHSGTSNHLNG</sequence>
<dbReference type="AlphaFoldDB" id="A0A9D4J835"/>
<dbReference type="Proteomes" id="UP000828390">
    <property type="component" value="Unassembled WGS sequence"/>
</dbReference>
<accession>A0A9D4J835</accession>
<dbReference type="EMBL" id="JAIWYP010000007">
    <property type="protein sequence ID" value="KAH3799008.1"/>
    <property type="molecule type" value="Genomic_DNA"/>
</dbReference>
<gene>
    <name evidence="2" type="ORF">DPMN_152612</name>
</gene>
<evidence type="ECO:0000313" key="2">
    <source>
        <dbReference type="EMBL" id="KAH3799008.1"/>
    </source>
</evidence>
<comment type="caution">
    <text evidence="2">The sequence shown here is derived from an EMBL/GenBank/DDBJ whole genome shotgun (WGS) entry which is preliminary data.</text>
</comment>
<proteinExistence type="predicted"/>
<reference evidence="2" key="2">
    <citation type="submission" date="2020-11" db="EMBL/GenBank/DDBJ databases">
        <authorList>
            <person name="McCartney M.A."/>
            <person name="Auch B."/>
            <person name="Kono T."/>
            <person name="Mallez S."/>
            <person name="Becker A."/>
            <person name="Gohl D.M."/>
            <person name="Silverstein K.A.T."/>
            <person name="Koren S."/>
            <person name="Bechman K.B."/>
            <person name="Herman A."/>
            <person name="Abrahante J.E."/>
            <person name="Garbe J."/>
        </authorList>
    </citation>
    <scope>NUCLEOTIDE SEQUENCE</scope>
    <source>
        <strain evidence="2">Duluth1</strain>
        <tissue evidence="2">Whole animal</tissue>
    </source>
</reference>
<keyword evidence="1" id="KW-0732">Signal</keyword>
<evidence type="ECO:0000256" key="1">
    <source>
        <dbReference type="SAM" id="SignalP"/>
    </source>
</evidence>
<feature type="signal peptide" evidence="1">
    <location>
        <begin position="1"/>
        <end position="21"/>
    </location>
</feature>
<feature type="chain" id="PRO_5039577131" evidence="1">
    <location>
        <begin position="22"/>
        <end position="63"/>
    </location>
</feature>
<keyword evidence="3" id="KW-1185">Reference proteome</keyword>
<evidence type="ECO:0000313" key="3">
    <source>
        <dbReference type="Proteomes" id="UP000828390"/>
    </source>
</evidence>
<reference evidence="2" key="1">
    <citation type="journal article" date="2019" name="bioRxiv">
        <title>The Genome of the Zebra Mussel, Dreissena polymorpha: A Resource for Invasive Species Research.</title>
        <authorList>
            <person name="McCartney M.A."/>
            <person name="Auch B."/>
            <person name="Kono T."/>
            <person name="Mallez S."/>
            <person name="Zhang Y."/>
            <person name="Obille A."/>
            <person name="Becker A."/>
            <person name="Abrahante J.E."/>
            <person name="Garbe J."/>
            <person name="Badalamenti J.P."/>
            <person name="Herman A."/>
            <person name="Mangelson H."/>
            <person name="Liachko I."/>
            <person name="Sullivan S."/>
            <person name="Sone E.D."/>
            <person name="Koren S."/>
            <person name="Silverstein K.A.T."/>
            <person name="Beckman K.B."/>
            <person name="Gohl D.M."/>
        </authorList>
    </citation>
    <scope>NUCLEOTIDE SEQUENCE</scope>
    <source>
        <strain evidence="2">Duluth1</strain>
        <tissue evidence="2">Whole animal</tissue>
    </source>
</reference>